<dbReference type="Ensembl" id="ENSNNAT00000008196.1">
    <property type="protein sequence ID" value="ENSNNAP00000007812.1"/>
    <property type="gene ID" value="ENSNNAG00000005263.1"/>
</dbReference>
<sequence length="100" mass="11385">MHGHQKCRSRNKNELQGPESDVRNWEKIIVADVFASWLQSIADEVILLIAPNFLCSNYEDHNTEDEKNSQPDLPDGSPVHTKRYCFGCHFNRGSKNIVGS</sequence>
<accession>A0A8C6X498</accession>
<evidence type="ECO:0000313" key="3">
    <source>
        <dbReference type="Proteomes" id="UP000694559"/>
    </source>
</evidence>
<reference evidence="2" key="2">
    <citation type="submission" date="2025-09" db="UniProtKB">
        <authorList>
            <consortium name="Ensembl"/>
        </authorList>
    </citation>
    <scope>IDENTIFICATION</scope>
</reference>
<evidence type="ECO:0000256" key="1">
    <source>
        <dbReference type="SAM" id="MobiDB-lite"/>
    </source>
</evidence>
<dbReference type="AlphaFoldDB" id="A0A8C6X498"/>
<dbReference type="OrthoDB" id="8954273at2759"/>
<protein>
    <submittedName>
        <fullName evidence="2">Uncharacterized protein</fullName>
    </submittedName>
</protein>
<dbReference type="Proteomes" id="UP000694559">
    <property type="component" value="Unplaced"/>
</dbReference>
<dbReference type="OMA" id="HGHQKCR"/>
<feature type="region of interest" description="Disordered" evidence="1">
    <location>
        <begin position="60"/>
        <end position="79"/>
    </location>
</feature>
<reference evidence="2" key="1">
    <citation type="submission" date="2025-08" db="UniProtKB">
        <authorList>
            <consortium name="Ensembl"/>
        </authorList>
    </citation>
    <scope>IDENTIFICATION</scope>
</reference>
<keyword evidence="3" id="KW-1185">Reference proteome</keyword>
<dbReference type="GeneTree" id="ENSGT01100000263686"/>
<feature type="compositionally biased region" description="Basic and acidic residues" evidence="1">
    <location>
        <begin position="60"/>
        <end position="69"/>
    </location>
</feature>
<proteinExistence type="predicted"/>
<name>A0A8C6X498_NAJNA</name>
<evidence type="ECO:0000313" key="2">
    <source>
        <dbReference type="Ensembl" id="ENSNNAP00000007812.1"/>
    </source>
</evidence>
<organism evidence="2 3">
    <name type="scientific">Naja naja</name>
    <name type="common">Indian cobra</name>
    <dbReference type="NCBI Taxonomy" id="35670"/>
    <lineage>
        <taxon>Eukaryota</taxon>
        <taxon>Metazoa</taxon>
        <taxon>Chordata</taxon>
        <taxon>Craniata</taxon>
        <taxon>Vertebrata</taxon>
        <taxon>Euteleostomi</taxon>
        <taxon>Lepidosauria</taxon>
        <taxon>Squamata</taxon>
        <taxon>Bifurcata</taxon>
        <taxon>Unidentata</taxon>
        <taxon>Episquamata</taxon>
        <taxon>Toxicofera</taxon>
        <taxon>Serpentes</taxon>
        <taxon>Colubroidea</taxon>
        <taxon>Elapidae</taxon>
        <taxon>Elapinae</taxon>
        <taxon>Naja</taxon>
    </lineage>
</organism>